<reference evidence="1" key="1">
    <citation type="submission" date="2017-10" db="EMBL/GenBank/DDBJ databases">
        <title>Genome sequence of cellulolytic Lachnospiraceae bacterium XHS1971 isolated from hotspring sediment.</title>
        <authorList>
            <person name="Vasudevan G."/>
            <person name="Joshi A.J."/>
            <person name="Hivarkar S."/>
            <person name="Lanjekar V.B."/>
            <person name="Dhakephalkar P.K."/>
            <person name="Dagar S."/>
        </authorList>
    </citation>
    <scope>NUCLEOTIDE SEQUENCE</scope>
    <source>
        <strain evidence="1">XHS1971</strain>
    </source>
</reference>
<dbReference type="EMBL" id="PEDL01000015">
    <property type="protein sequence ID" value="PHV69992.1"/>
    <property type="molecule type" value="Genomic_DNA"/>
</dbReference>
<name>A0AC61DBP8_9FIRM</name>
<protein>
    <submittedName>
        <fullName evidence="1">Large conductance mechanosensitive channel protein MscL</fullName>
    </submittedName>
</protein>
<gene>
    <name evidence="1" type="primary">mscL</name>
    <name evidence="1" type="ORF">CS063_12655</name>
</gene>
<organism evidence="1 2">
    <name type="scientific">Sporanaerobium hydrogeniformans</name>
    <dbReference type="NCBI Taxonomy" id="3072179"/>
    <lineage>
        <taxon>Bacteria</taxon>
        <taxon>Bacillati</taxon>
        <taxon>Bacillota</taxon>
        <taxon>Clostridia</taxon>
        <taxon>Lachnospirales</taxon>
        <taxon>Lachnospiraceae</taxon>
        <taxon>Sporanaerobium</taxon>
    </lineage>
</organism>
<keyword evidence="2" id="KW-1185">Reference proteome</keyword>
<dbReference type="Proteomes" id="UP000224460">
    <property type="component" value="Unassembled WGS sequence"/>
</dbReference>
<accession>A0AC61DBP8</accession>
<evidence type="ECO:0000313" key="1">
    <source>
        <dbReference type="EMBL" id="PHV69992.1"/>
    </source>
</evidence>
<proteinExistence type="predicted"/>
<sequence length="144" mass="15833">MLKEFKKFALKGNMIDLAIGIIIGGAFSGIVNSLVKDIIMPVLSILTNKIDFTNLFIALDGKKYATLEAAKSAETATINYGLFITGVIDFIIMAFVVFLLVQWMNKLRKSENTIVVPTTKKCPHCISDIHIDATKCPYCTGDIV</sequence>
<evidence type="ECO:0000313" key="2">
    <source>
        <dbReference type="Proteomes" id="UP000224460"/>
    </source>
</evidence>
<comment type="caution">
    <text evidence="1">The sequence shown here is derived from an EMBL/GenBank/DDBJ whole genome shotgun (WGS) entry which is preliminary data.</text>
</comment>